<keyword evidence="2 5" id="KW-0694">RNA-binding</keyword>
<organism evidence="8 9">
    <name type="scientific">Dorcoceras hygrometricum</name>
    <dbReference type="NCBI Taxonomy" id="472368"/>
    <lineage>
        <taxon>Eukaryota</taxon>
        <taxon>Viridiplantae</taxon>
        <taxon>Streptophyta</taxon>
        <taxon>Embryophyta</taxon>
        <taxon>Tracheophyta</taxon>
        <taxon>Spermatophyta</taxon>
        <taxon>Magnoliopsida</taxon>
        <taxon>eudicotyledons</taxon>
        <taxon>Gunneridae</taxon>
        <taxon>Pentapetalae</taxon>
        <taxon>asterids</taxon>
        <taxon>lamiids</taxon>
        <taxon>Lamiales</taxon>
        <taxon>Gesneriaceae</taxon>
        <taxon>Didymocarpoideae</taxon>
        <taxon>Trichosporeae</taxon>
        <taxon>Loxocarpinae</taxon>
        <taxon>Dorcoceras</taxon>
    </lineage>
</organism>
<protein>
    <recommendedName>
        <fullName evidence="7">RRM domain-containing protein</fullName>
    </recommendedName>
</protein>
<keyword evidence="1" id="KW-0677">Repeat</keyword>
<dbReference type="GO" id="GO:0045927">
    <property type="term" value="P:positive regulation of growth"/>
    <property type="evidence" value="ECO:0007669"/>
    <property type="project" value="UniProtKB-ARBA"/>
</dbReference>
<dbReference type="InterPro" id="IPR012677">
    <property type="entry name" value="Nucleotide-bd_a/b_plait_sf"/>
</dbReference>
<dbReference type="InterPro" id="IPR000504">
    <property type="entry name" value="RRM_dom"/>
</dbReference>
<evidence type="ECO:0000259" key="7">
    <source>
        <dbReference type="PROSITE" id="PS50102"/>
    </source>
</evidence>
<dbReference type="AlphaFoldDB" id="A0A2Z7ACS3"/>
<accession>A0A2Z7ACS3</accession>
<evidence type="ECO:0000256" key="2">
    <source>
        <dbReference type="ARBA" id="ARBA00022884"/>
    </source>
</evidence>
<dbReference type="OrthoDB" id="417481at2759"/>
<feature type="region of interest" description="Disordered" evidence="6">
    <location>
        <begin position="124"/>
        <end position="143"/>
    </location>
</feature>
<gene>
    <name evidence="8" type="ORF">F511_08759</name>
</gene>
<dbReference type="SUPFAM" id="SSF54928">
    <property type="entry name" value="RNA-binding domain, RBD"/>
    <property type="match status" value="2"/>
</dbReference>
<evidence type="ECO:0000256" key="1">
    <source>
        <dbReference type="ARBA" id="ARBA00022737"/>
    </source>
</evidence>
<evidence type="ECO:0000256" key="4">
    <source>
        <dbReference type="ARBA" id="ARBA00058438"/>
    </source>
</evidence>
<feature type="compositionally biased region" description="Basic and acidic residues" evidence="6">
    <location>
        <begin position="134"/>
        <end position="143"/>
    </location>
</feature>
<dbReference type="GO" id="GO:0003723">
    <property type="term" value="F:RNA binding"/>
    <property type="evidence" value="ECO:0007669"/>
    <property type="project" value="UniProtKB-UniRule"/>
</dbReference>
<name>A0A2Z7ACS3_9LAMI</name>
<dbReference type="CDD" id="cd12529">
    <property type="entry name" value="RRM2_MEI2_like"/>
    <property type="match status" value="1"/>
</dbReference>
<dbReference type="PROSITE" id="PS50102">
    <property type="entry name" value="RRM"/>
    <property type="match status" value="2"/>
</dbReference>
<dbReference type="SMART" id="SM00360">
    <property type="entry name" value="RRM"/>
    <property type="match status" value="2"/>
</dbReference>
<feature type="domain" description="RRM" evidence="7">
    <location>
        <begin position="338"/>
        <end position="411"/>
    </location>
</feature>
<dbReference type="Pfam" id="PF00076">
    <property type="entry name" value="RRM_1"/>
    <property type="match status" value="2"/>
</dbReference>
<dbReference type="Proteomes" id="UP000250235">
    <property type="component" value="Unassembled WGS sequence"/>
</dbReference>
<dbReference type="InterPro" id="IPR034453">
    <property type="entry name" value="MEI2-like_RRM1"/>
</dbReference>
<dbReference type="CDD" id="cd12524">
    <property type="entry name" value="RRM1_MEI2_like"/>
    <property type="match status" value="1"/>
</dbReference>
<proteinExistence type="predicted"/>
<dbReference type="InterPro" id="IPR007201">
    <property type="entry name" value="Mei2-like_Rrm_C"/>
</dbReference>
<dbReference type="GO" id="GO:0051321">
    <property type="term" value="P:meiotic cell cycle"/>
    <property type="evidence" value="ECO:0007669"/>
    <property type="project" value="UniProtKB-KW"/>
</dbReference>
<dbReference type="FunFam" id="3.30.70.330:FF:000063">
    <property type="entry name" value="MEI2-like protein 5 isoform 2"/>
    <property type="match status" value="1"/>
</dbReference>
<dbReference type="PANTHER" id="PTHR23189">
    <property type="entry name" value="RNA RECOGNITION MOTIF-CONTAINING"/>
    <property type="match status" value="1"/>
</dbReference>
<dbReference type="GO" id="GO:0045836">
    <property type="term" value="P:positive regulation of meiotic nuclear division"/>
    <property type="evidence" value="ECO:0007669"/>
    <property type="project" value="UniProtKB-ARBA"/>
</dbReference>
<evidence type="ECO:0000313" key="8">
    <source>
        <dbReference type="EMBL" id="KZV19418.1"/>
    </source>
</evidence>
<dbReference type="Pfam" id="PF04059">
    <property type="entry name" value="RRM_2"/>
    <property type="match status" value="1"/>
</dbReference>
<evidence type="ECO:0000256" key="5">
    <source>
        <dbReference type="PROSITE-ProRule" id="PRU00176"/>
    </source>
</evidence>
<dbReference type="Gene3D" id="3.30.70.330">
    <property type="match status" value="2"/>
</dbReference>
<dbReference type="EMBL" id="KV016696">
    <property type="protein sequence ID" value="KZV19418.1"/>
    <property type="molecule type" value="Genomic_DNA"/>
</dbReference>
<dbReference type="InterPro" id="IPR034454">
    <property type="entry name" value="MEI2-like_RRM3"/>
</dbReference>
<dbReference type="InterPro" id="IPR035979">
    <property type="entry name" value="RBD_domain_sf"/>
</dbReference>
<dbReference type="CDD" id="cd12531">
    <property type="entry name" value="RRM3_MEI2_like"/>
    <property type="match status" value="1"/>
</dbReference>
<evidence type="ECO:0000256" key="3">
    <source>
        <dbReference type="ARBA" id="ARBA00023254"/>
    </source>
</evidence>
<evidence type="ECO:0000256" key="6">
    <source>
        <dbReference type="SAM" id="MobiDB-lite"/>
    </source>
</evidence>
<dbReference type="FunFam" id="3.30.70.330:FF:000101">
    <property type="entry name" value="Protein MEI2-like 1"/>
    <property type="match status" value="1"/>
</dbReference>
<evidence type="ECO:0000313" key="9">
    <source>
        <dbReference type="Proteomes" id="UP000250235"/>
    </source>
</evidence>
<feature type="domain" description="RRM" evidence="7">
    <location>
        <begin position="253"/>
        <end position="326"/>
    </location>
</feature>
<sequence>MMIWFLSNVSAGSDFNGETVQKFCFWLVIELFVLVKVLSIMCYAADVNEFYQGIYSHVPCCLDHCIFVYVGPGTKIPLSPTSSKEENPWRLPSRTDVYHASSDVSLFSTSLPVIRHETFKLSEPHQNGLSNDDDFPRPSEVRMRDEDKYPLEDVESNAIGSGLPGDEDELFAGLMEDFDLSGLPTQLEDLDDDFFESGGGLEIESESHESLVNGISRLSTSDVTSGTSAAHYGLANGVGTVSGEHPYGEHPSRTLFVRNINSNVEDSELKSLFEHFGDIRTLYTACKHRGFVMISYYDIRAARTAMRSLQNKPLRRRKLDIHFSIPKDNPSEKDVNQGTLVVFNLDASVSNDDLRQIFGAYGEIKEIRETPHKRHHKFIEFYDVRDADAALKALNRIDIAGKRIKLEPSRPGGARRSLIQQLSQEPDQDEALGFLHHVGSPITNSPPGMLMFDLCSWQNFGSPIEHNSFHAHSPTMSNFGSLSPGGSSHLPGLASILPSHDSNSVKIAPIGKDPRRVNQVITKSSTAQGAAYQHPYTVYDLKLSSSCDPVSPFGNSKLSTDGTLSGPQFLWGSPTITSENLNSSPWSSSSLKGRPFPSSNQGIGFTYTSPHGSFVGSGHHVGSAPSGIQLDRHFGYFPESPEPSYVNQTAFGAKNYGRNHGIHAVHLGSPGAMNRGISFAGNFTESGSPSSRVIPMSRKGPLYFENGSFSGMGTIINDGLLDRARIRRTESGNQIDNKRQYTSKMLLAAIDETHKGTYDFLYLPIDFKNKCNVGYAFINMVSPSHIVTFYEVFNGKKWEKFNSEKVASLAYARIQGKAGLVSHFQNSSLMNEDKRCRPIIFQSEGQGTGYLESFPTGNLNVFIRQPDGSYVGDSLDSPKEDSDEKL</sequence>
<reference evidence="8 9" key="1">
    <citation type="journal article" date="2015" name="Proc. Natl. Acad. Sci. U.S.A.">
        <title>The resurrection genome of Boea hygrometrica: A blueprint for survival of dehydration.</title>
        <authorList>
            <person name="Xiao L."/>
            <person name="Yang G."/>
            <person name="Zhang L."/>
            <person name="Yang X."/>
            <person name="Zhao S."/>
            <person name="Ji Z."/>
            <person name="Zhou Q."/>
            <person name="Hu M."/>
            <person name="Wang Y."/>
            <person name="Chen M."/>
            <person name="Xu Y."/>
            <person name="Jin H."/>
            <person name="Xiao X."/>
            <person name="Hu G."/>
            <person name="Bao F."/>
            <person name="Hu Y."/>
            <person name="Wan P."/>
            <person name="Li L."/>
            <person name="Deng X."/>
            <person name="Kuang T."/>
            <person name="Xiang C."/>
            <person name="Zhu J.K."/>
            <person name="Oliver M.J."/>
            <person name="He Y."/>
        </authorList>
    </citation>
    <scope>NUCLEOTIDE SEQUENCE [LARGE SCALE GENOMIC DNA]</scope>
    <source>
        <strain evidence="9">cv. XS01</strain>
    </source>
</reference>
<comment type="function">
    <text evidence="4">Probable RNA-binding protein that plays a role in meiosis and vegetative growth.</text>
</comment>
<keyword evidence="3" id="KW-0469">Meiosis</keyword>
<keyword evidence="9" id="KW-1185">Reference proteome</keyword>